<feature type="signal peptide" evidence="6">
    <location>
        <begin position="1"/>
        <end position="23"/>
    </location>
</feature>
<comment type="caution">
    <text evidence="9">The sequence shown here is derived from an EMBL/GenBank/DDBJ whole genome shotgun (WGS) entry which is preliminary data.</text>
</comment>
<proteinExistence type="inferred from homology"/>
<evidence type="ECO:0000256" key="3">
    <source>
        <dbReference type="ARBA" id="ARBA00022729"/>
    </source>
</evidence>
<evidence type="ECO:0000259" key="7">
    <source>
        <dbReference type="Pfam" id="PF07980"/>
    </source>
</evidence>
<dbReference type="InterPro" id="IPR033985">
    <property type="entry name" value="SusD-like_N"/>
</dbReference>
<protein>
    <submittedName>
        <fullName evidence="9">RagB/SusD family nutrient uptake outer membrane protein</fullName>
    </submittedName>
</protein>
<dbReference type="EMBL" id="QSGO01000015">
    <property type="protein sequence ID" value="RHB33442.1"/>
    <property type="molecule type" value="Genomic_DNA"/>
</dbReference>
<dbReference type="Proteomes" id="UP000284379">
    <property type="component" value="Unassembled WGS sequence"/>
</dbReference>
<evidence type="ECO:0000313" key="10">
    <source>
        <dbReference type="Proteomes" id="UP000284379"/>
    </source>
</evidence>
<evidence type="ECO:0000256" key="2">
    <source>
        <dbReference type="ARBA" id="ARBA00006275"/>
    </source>
</evidence>
<evidence type="ECO:0000256" key="5">
    <source>
        <dbReference type="ARBA" id="ARBA00023237"/>
    </source>
</evidence>
<dbReference type="InterPro" id="IPR012944">
    <property type="entry name" value="SusD_RagB_dom"/>
</dbReference>
<dbReference type="Gene3D" id="1.25.40.390">
    <property type="match status" value="1"/>
</dbReference>
<feature type="domain" description="RagB/SusD" evidence="7">
    <location>
        <begin position="310"/>
        <end position="503"/>
    </location>
</feature>
<evidence type="ECO:0000256" key="1">
    <source>
        <dbReference type="ARBA" id="ARBA00004442"/>
    </source>
</evidence>
<comment type="subcellular location">
    <subcellularLocation>
        <location evidence="1">Cell outer membrane</location>
    </subcellularLocation>
</comment>
<dbReference type="SUPFAM" id="SSF48452">
    <property type="entry name" value="TPR-like"/>
    <property type="match status" value="1"/>
</dbReference>
<comment type="similarity">
    <text evidence="2">Belongs to the SusD family.</text>
</comment>
<sequence>MKKIRIYLLVALLCGMSSCSDFLDRYPDTAVPEEESMTDLVSSEQIVIGIYSSFKNSALYSGTLTLAPDVQTDLVYAVKGYTNVYGPLYRWDFRDSDTSIESVYSGLYQVIARCNFFMDHKDEVYGKLTTEADKTTFKKYEGDVYFFRALAYSDLIRMYCEAYDPDNAENQLGVSLYLRYRKEGEDSSIEPRASLADSYKQVLSDLEQAEKYATRKGADTQWITIGAVQTLKSRVYLHMKNWEKVIEYATKVVDSKVYTLADAMKVKWVDEETGNTMTDYQRMWKYDEGDEVIWRVQMSTTDRGGALGTVFLNYNNVAYLPDYVPAKWLLDSYSTNDMRYSAFFYSIKTGYSHGLTWPIVIKYLGNADIDAGVGKYYTNMPKVLRYAEVFLNRAEAYAQLGKTKEANNDLTKLRRARIADYGSASYTQDKLMKAIQDERAKELFMEGFRLSDLKRWNLGFERTPQTGTIDGSLNNSLKIEKGNPAFIWPIPKHELDASMGLVKPNESNK</sequence>
<keyword evidence="4" id="KW-0472">Membrane</keyword>
<dbReference type="RefSeq" id="WP_007487159.1">
    <property type="nucleotide sequence ID" value="NZ_CABJFV010000015.1"/>
</dbReference>
<keyword evidence="3 6" id="KW-0732">Signal</keyword>
<evidence type="ECO:0000256" key="4">
    <source>
        <dbReference type="ARBA" id="ARBA00023136"/>
    </source>
</evidence>
<feature type="domain" description="SusD-like N-terminal" evidence="8">
    <location>
        <begin position="21"/>
        <end position="237"/>
    </location>
</feature>
<evidence type="ECO:0000259" key="8">
    <source>
        <dbReference type="Pfam" id="PF14322"/>
    </source>
</evidence>
<dbReference type="GO" id="GO:0009279">
    <property type="term" value="C:cell outer membrane"/>
    <property type="evidence" value="ECO:0007669"/>
    <property type="project" value="UniProtKB-SubCell"/>
</dbReference>
<feature type="chain" id="PRO_5019119080" evidence="6">
    <location>
        <begin position="24"/>
        <end position="509"/>
    </location>
</feature>
<reference evidence="9 10" key="1">
    <citation type="submission" date="2018-08" db="EMBL/GenBank/DDBJ databases">
        <title>A genome reference for cultivated species of the human gut microbiota.</title>
        <authorList>
            <person name="Zou Y."/>
            <person name="Xue W."/>
            <person name="Luo G."/>
        </authorList>
    </citation>
    <scope>NUCLEOTIDE SEQUENCE [LARGE SCALE GENOMIC DNA]</scope>
    <source>
        <strain evidence="9 10">AM40-30BH</strain>
    </source>
</reference>
<evidence type="ECO:0000256" key="6">
    <source>
        <dbReference type="SAM" id="SignalP"/>
    </source>
</evidence>
<dbReference type="AlphaFoldDB" id="A0A413VIQ4"/>
<dbReference type="Pfam" id="PF07980">
    <property type="entry name" value="SusD_RagB"/>
    <property type="match status" value="1"/>
</dbReference>
<name>A0A413VIQ4_9BACE</name>
<dbReference type="GeneID" id="69503688"/>
<dbReference type="PROSITE" id="PS51257">
    <property type="entry name" value="PROKAR_LIPOPROTEIN"/>
    <property type="match status" value="1"/>
</dbReference>
<dbReference type="InterPro" id="IPR011990">
    <property type="entry name" value="TPR-like_helical_dom_sf"/>
</dbReference>
<organism evidence="9 10">
    <name type="scientific">Bacteroides nordii</name>
    <dbReference type="NCBI Taxonomy" id="291645"/>
    <lineage>
        <taxon>Bacteria</taxon>
        <taxon>Pseudomonadati</taxon>
        <taxon>Bacteroidota</taxon>
        <taxon>Bacteroidia</taxon>
        <taxon>Bacteroidales</taxon>
        <taxon>Bacteroidaceae</taxon>
        <taxon>Bacteroides</taxon>
    </lineage>
</organism>
<gene>
    <name evidence="9" type="ORF">DW888_15790</name>
</gene>
<keyword evidence="5" id="KW-0998">Cell outer membrane</keyword>
<accession>A0A413VIQ4</accession>
<dbReference type="Pfam" id="PF14322">
    <property type="entry name" value="SusD-like_3"/>
    <property type="match status" value="1"/>
</dbReference>
<evidence type="ECO:0000313" key="9">
    <source>
        <dbReference type="EMBL" id="RHB33442.1"/>
    </source>
</evidence>